<keyword evidence="2" id="KW-0614">Plasmid</keyword>
<accession>A0A1P8END1</accession>
<evidence type="ECO:0000313" key="2">
    <source>
        <dbReference type="EMBL" id="APV37743.1"/>
    </source>
</evidence>
<evidence type="ECO:0000256" key="1">
    <source>
        <dbReference type="SAM" id="MobiDB-lite"/>
    </source>
</evidence>
<dbReference type="EMBL" id="CP016898">
    <property type="protein sequence ID" value="APV37743.1"/>
    <property type="molecule type" value="Genomic_DNA"/>
</dbReference>
<geneLocation type="plasmid" evidence="3">
    <name>pgfj2</name>
</geneLocation>
<dbReference type="AlphaFoldDB" id="A0A1P8END1"/>
<dbReference type="KEGG" id="asol:BEN76_16990"/>
<reference evidence="2 3" key="1">
    <citation type="submission" date="2016-08" db="EMBL/GenBank/DDBJ databases">
        <title>Complete genome sequence of Acinetobacter baylyi strain GFJ2.</title>
        <authorList>
            <person name="Tabata M."/>
            <person name="Kuboki S."/>
            <person name="Gibu N."/>
            <person name="Kinouchi Y."/>
            <person name="Vangnai A."/>
            <person name="Kasai D."/>
            <person name="Fukuda M."/>
        </authorList>
    </citation>
    <scope>NUCLEOTIDE SEQUENCE [LARGE SCALE GENOMIC DNA]</scope>
    <source>
        <strain evidence="2 3">GFJ2</strain>
        <plasmid evidence="3">Plasmid pgfj2</plasmid>
    </source>
</reference>
<sequence>MSKLGNFLSTAFGKRNVELQTQTNASIENVNQVYENFAPYSLGTYYSKDLIQRDRKQIYTIYKIMQKDPTIDAALNLLVTAALGGHESRGEVIFISPADHIRGDGLHAKELRKMVEAESKHLQYLINSVIFAFARYGITYGDSYARTYFKEGIGLHHIICDERVEPPLIQSYEQAGITVGYHALEVSEYETQYIAKLNRRQMIRMKMQRISPVPQYRMDRVYNPRTLEIDDIRQTPVIPAAIGGSFLQNVESAWREVILNFTALNTQQIADSVKTAFMTIDVSGMPIDNRKKYKDSFQKALLNHHEKVKDALSGGDPIWATNWMVMPTWGDKQVMTPLGDIAQRNSPLSMELVMTHLRRAVGNLGLDISLLGWADMLAGGLGDGAAFHTSAQVMQRSALIRQAISEPLIDLIIMHFAYKYKKVFTRADLPFKIEFYSDISAAATEALNNKNTRANTLMMSTQSIAALKELKLNRESNHMLLTEYLGMDDAKADLLTTSIEDSAKKEEQLAAQLNSSEDEALTNGDDVE</sequence>
<gene>
    <name evidence="2" type="ORF">BEN76_16990</name>
</gene>
<evidence type="ECO:0008006" key="4">
    <source>
        <dbReference type="Google" id="ProtNLM"/>
    </source>
</evidence>
<protein>
    <recommendedName>
        <fullName evidence="4">Phage portal protein</fullName>
    </recommendedName>
</protein>
<feature type="compositionally biased region" description="Acidic residues" evidence="1">
    <location>
        <begin position="516"/>
        <end position="528"/>
    </location>
</feature>
<name>A0A1P8END1_9GAMM</name>
<dbReference type="Proteomes" id="UP000185674">
    <property type="component" value="Plasmid pGFJ2"/>
</dbReference>
<organism evidence="2 3">
    <name type="scientific">Acinetobacter soli</name>
    <dbReference type="NCBI Taxonomy" id="487316"/>
    <lineage>
        <taxon>Bacteria</taxon>
        <taxon>Pseudomonadati</taxon>
        <taxon>Pseudomonadota</taxon>
        <taxon>Gammaproteobacteria</taxon>
        <taxon>Moraxellales</taxon>
        <taxon>Moraxellaceae</taxon>
        <taxon>Acinetobacter</taxon>
    </lineage>
</organism>
<dbReference type="RefSeq" id="WP_076033751.1">
    <property type="nucleotide sequence ID" value="NZ_CP016898.1"/>
</dbReference>
<evidence type="ECO:0000313" key="3">
    <source>
        <dbReference type="Proteomes" id="UP000185674"/>
    </source>
</evidence>
<feature type="region of interest" description="Disordered" evidence="1">
    <location>
        <begin position="506"/>
        <end position="528"/>
    </location>
</feature>
<proteinExistence type="predicted"/>